<dbReference type="InterPro" id="IPR041588">
    <property type="entry name" value="Integrase_H2C2"/>
</dbReference>
<comment type="caution">
    <text evidence="2">The sequence shown here is derived from an EMBL/GenBank/DDBJ whole genome shotgun (WGS) entry which is preliminary data.</text>
</comment>
<reference evidence="2" key="1">
    <citation type="submission" date="2018-05" db="EMBL/GenBank/DDBJ databases">
        <title>Draft genome of Mucuna pruriens seed.</title>
        <authorList>
            <person name="Nnadi N.E."/>
            <person name="Vos R."/>
            <person name="Hasami M.H."/>
            <person name="Devisetty U.K."/>
            <person name="Aguiy J.C."/>
        </authorList>
    </citation>
    <scope>NUCLEOTIDE SEQUENCE [LARGE SCALE GENOMIC DNA]</scope>
    <source>
        <strain evidence="2">JCA_2017</strain>
    </source>
</reference>
<evidence type="ECO:0000313" key="3">
    <source>
        <dbReference type="Proteomes" id="UP000257109"/>
    </source>
</evidence>
<feature type="domain" description="Integrase zinc-binding" evidence="1">
    <location>
        <begin position="93"/>
        <end position="147"/>
    </location>
</feature>
<dbReference type="PANTHER" id="PTHR48475:SF2">
    <property type="entry name" value="RIBONUCLEASE H"/>
    <property type="match status" value="1"/>
</dbReference>
<accession>A0A371HJM9</accession>
<dbReference type="Gene3D" id="1.10.340.70">
    <property type="match status" value="1"/>
</dbReference>
<feature type="non-terminal residue" evidence="2">
    <location>
        <position position="1"/>
    </location>
</feature>
<gene>
    <name evidence="2" type="ORF">CR513_13465</name>
</gene>
<evidence type="ECO:0000259" key="1">
    <source>
        <dbReference type="Pfam" id="PF17921"/>
    </source>
</evidence>
<evidence type="ECO:0000313" key="2">
    <source>
        <dbReference type="EMBL" id="RDY03003.1"/>
    </source>
</evidence>
<dbReference type="OrthoDB" id="2016287at2759"/>
<name>A0A371HJM9_MUCPR</name>
<proteinExistence type="predicted"/>
<dbReference type="Pfam" id="PF17921">
    <property type="entry name" value="Integrase_H2C2"/>
    <property type="match status" value="1"/>
</dbReference>
<dbReference type="AlphaFoldDB" id="A0A371HJM9"/>
<dbReference type="PANTHER" id="PTHR48475">
    <property type="entry name" value="RIBONUCLEASE H"/>
    <property type="match status" value="1"/>
</dbReference>
<dbReference type="EMBL" id="QJKJ01002411">
    <property type="protein sequence ID" value="RDY03003.1"/>
    <property type="molecule type" value="Genomic_DNA"/>
</dbReference>
<sequence length="164" mass="18409">MGVSTFGGRGIKSKGNFKASNNQAEYEVLLVRMRLAGEVGAKVLVAKSDSHLVTKDHQEAKKLKREALKYVLITKQLYRQGFSYPLLKCLGEKEAQHAIKEIHEGVCGTHIGGRALTSKITRAGYYWSTLKRDCLVFVKKCNKCQRYAEQHKAPLEQLHSFSSP</sequence>
<organism evidence="2 3">
    <name type="scientific">Mucuna pruriens</name>
    <name type="common">Velvet bean</name>
    <name type="synonym">Dolichos pruriens</name>
    <dbReference type="NCBI Taxonomy" id="157652"/>
    <lineage>
        <taxon>Eukaryota</taxon>
        <taxon>Viridiplantae</taxon>
        <taxon>Streptophyta</taxon>
        <taxon>Embryophyta</taxon>
        <taxon>Tracheophyta</taxon>
        <taxon>Spermatophyta</taxon>
        <taxon>Magnoliopsida</taxon>
        <taxon>eudicotyledons</taxon>
        <taxon>Gunneridae</taxon>
        <taxon>Pentapetalae</taxon>
        <taxon>rosids</taxon>
        <taxon>fabids</taxon>
        <taxon>Fabales</taxon>
        <taxon>Fabaceae</taxon>
        <taxon>Papilionoideae</taxon>
        <taxon>50 kb inversion clade</taxon>
        <taxon>NPAAA clade</taxon>
        <taxon>indigoferoid/millettioid clade</taxon>
        <taxon>Phaseoleae</taxon>
        <taxon>Mucuna</taxon>
    </lineage>
</organism>
<protein>
    <recommendedName>
        <fullName evidence="1">Integrase zinc-binding domain-containing protein</fullName>
    </recommendedName>
</protein>
<dbReference type="Proteomes" id="UP000257109">
    <property type="component" value="Unassembled WGS sequence"/>
</dbReference>
<keyword evidence="3" id="KW-1185">Reference proteome</keyword>